<dbReference type="KEGG" id="dbr:Deba_0650"/>
<dbReference type="PROSITE" id="PS51918">
    <property type="entry name" value="RADICAL_SAM"/>
    <property type="match status" value="1"/>
</dbReference>
<dbReference type="EMBL" id="CP002085">
    <property type="protein sequence ID" value="ADK84022.1"/>
    <property type="molecule type" value="Genomic_DNA"/>
</dbReference>
<dbReference type="GO" id="GO:0051539">
    <property type="term" value="F:4 iron, 4 sulfur cluster binding"/>
    <property type="evidence" value="ECO:0007669"/>
    <property type="project" value="UniProtKB-KW"/>
</dbReference>
<dbReference type="NCBIfam" id="TIGR03904">
    <property type="entry name" value="SAM_YgiQ"/>
    <property type="match status" value="1"/>
</dbReference>
<gene>
    <name evidence="9" type="ordered locus">Deba_0650</name>
</gene>
<keyword evidence="5 6" id="KW-0411">Iron-sulfur</keyword>
<keyword evidence="4 6" id="KW-0408">Iron</keyword>
<dbReference type="PANTHER" id="PTHR32331">
    <property type="entry name" value="UPF0313 PROTEIN YGIQ"/>
    <property type="match status" value="1"/>
</dbReference>
<dbReference type="SFLD" id="SFLDG01069">
    <property type="entry name" value="UPF0313"/>
    <property type="match status" value="1"/>
</dbReference>
<dbReference type="SFLD" id="SFLDS00029">
    <property type="entry name" value="Radical_SAM"/>
    <property type="match status" value="1"/>
</dbReference>
<accession>E1QEN6</accession>
<feature type="region of interest" description="Disordered" evidence="7">
    <location>
        <begin position="557"/>
        <end position="578"/>
    </location>
</feature>
<evidence type="ECO:0000256" key="7">
    <source>
        <dbReference type="SAM" id="MobiDB-lite"/>
    </source>
</evidence>
<dbReference type="STRING" id="644282.Deba_0650"/>
<feature type="binding site" evidence="6">
    <location>
        <position position="320"/>
    </location>
    <ligand>
        <name>[4Fe-4S] cluster</name>
        <dbReference type="ChEBI" id="CHEBI:49883"/>
        <note>4Fe-4S-S-AdoMet</note>
    </ligand>
</feature>
<feature type="binding site" evidence="6">
    <location>
        <position position="327"/>
    </location>
    <ligand>
        <name>[4Fe-4S] cluster</name>
        <dbReference type="ChEBI" id="CHEBI:49883"/>
        <note>4Fe-4S-S-AdoMet</note>
    </ligand>
</feature>
<keyword evidence="2 6" id="KW-0949">S-adenosyl-L-methionine</keyword>
<feature type="domain" description="Radical SAM core" evidence="8">
    <location>
        <begin position="306"/>
        <end position="578"/>
    </location>
</feature>
<keyword evidence="10" id="KW-1185">Reference proteome</keyword>
<feature type="binding site" evidence="6">
    <location>
        <position position="324"/>
    </location>
    <ligand>
        <name>[4Fe-4S] cluster</name>
        <dbReference type="ChEBI" id="CHEBI:49883"/>
        <note>4Fe-4S-S-AdoMet</note>
    </ligand>
</feature>
<keyword evidence="1 6" id="KW-0004">4Fe-4S</keyword>
<dbReference type="SMART" id="SM00729">
    <property type="entry name" value="Elp3"/>
    <property type="match status" value="1"/>
</dbReference>
<dbReference type="InterPro" id="IPR023404">
    <property type="entry name" value="rSAM_horseshoe"/>
</dbReference>
<dbReference type="SFLD" id="SFLDG01082">
    <property type="entry name" value="B12-binding_domain_containing"/>
    <property type="match status" value="1"/>
</dbReference>
<dbReference type="InterPro" id="IPR006638">
    <property type="entry name" value="Elp3/MiaA/NifB-like_rSAM"/>
</dbReference>
<dbReference type="OrthoDB" id="9803479at2"/>
<evidence type="ECO:0000259" key="8">
    <source>
        <dbReference type="PROSITE" id="PS51918"/>
    </source>
</evidence>
<keyword evidence="3 6" id="KW-0479">Metal-binding</keyword>
<dbReference type="Gene3D" id="3.80.30.20">
    <property type="entry name" value="tm_1862 like domain"/>
    <property type="match status" value="1"/>
</dbReference>
<organism evidence="9 10">
    <name type="scientific">Desulfarculus baarsii (strain ATCC 33931 / DSM 2075 / LMG 7858 / VKM B-1802 / 2st14)</name>
    <dbReference type="NCBI Taxonomy" id="644282"/>
    <lineage>
        <taxon>Bacteria</taxon>
        <taxon>Pseudomonadati</taxon>
        <taxon>Thermodesulfobacteriota</taxon>
        <taxon>Desulfarculia</taxon>
        <taxon>Desulfarculales</taxon>
        <taxon>Desulfarculaceae</taxon>
        <taxon>Desulfarculus</taxon>
    </lineage>
</organism>
<evidence type="ECO:0000256" key="4">
    <source>
        <dbReference type="ARBA" id="ARBA00023004"/>
    </source>
</evidence>
<evidence type="ECO:0000256" key="3">
    <source>
        <dbReference type="ARBA" id="ARBA00022723"/>
    </source>
</evidence>
<dbReference type="GO" id="GO:0005506">
    <property type="term" value="F:iron ion binding"/>
    <property type="evidence" value="ECO:0007669"/>
    <property type="project" value="UniProtKB-UniRule"/>
</dbReference>
<evidence type="ECO:0000313" key="9">
    <source>
        <dbReference type="EMBL" id="ADK84022.1"/>
    </source>
</evidence>
<dbReference type="AlphaFoldDB" id="E1QEN6"/>
<evidence type="ECO:0000256" key="1">
    <source>
        <dbReference type="ARBA" id="ARBA00022485"/>
    </source>
</evidence>
<evidence type="ECO:0000256" key="6">
    <source>
        <dbReference type="HAMAP-Rule" id="MF_01251"/>
    </source>
</evidence>
<dbReference type="HOGENOM" id="CLU_018288_2_0_7"/>
<dbReference type="InterPro" id="IPR013704">
    <property type="entry name" value="UPF0313_N"/>
</dbReference>
<dbReference type="RefSeq" id="WP_013257477.1">
    <property type="nucleotide sequence ID" value="NC_014365.1"/>
</dbReference>
<comment type="cofactor">
    <cofactor evidence="6">
        <name>[4Fe-4S] cluster</name>
        <dbReference type="ChEBI" id="CHEBI:49883"/>
    </cofactor>
    <text evidence="6">Binds 1 [4Fe-4S] cluster. The cluster is coordinated with 3 cysteines and an exchangeable S-adenosyl-L-methionine.</text>
</comment>
<reference evidence="9 10" key="1">
    <citation type="journal article" date="2010" name="Stand. Genomic Sci.">
        <title>Complete genome sequence of Desulfarculus baarsii type strain (2st14).</title>
        <authorList>
            <person name="Sun H."/>
            <person name="Spring S."/>
            <person name="Lapidus A."/>
            <person name="Davenport K."/>
            <person name="Del Rio T.G."/>
            <person name="Tice H."/>
            <person name="Nolan M."/>
            <person name="Copeland A."/>
            <person name="Cheng J.F."/>
            <person name="Lucas S."/>
            <person name="Tapia R."/>
            <person name="Goodwin L."/>
            <person name="Pitluck S."/>
            <person name="Ivanova N."/>
            <person name="Pagani I."/>
            <person name="Mavromatis K."/>
            <person name="Ovchinnikova G."/>
            <person name="Pati A."/>
            <person name="Chen A."/>
            <person name="Palaniappan K."/>
            <person name="Hauser L."/>
            <person name="Chang Y.J."/>
            <person name="Jeffries C.D."/>
            <person name="Detter J.C."/>
            <person name="Han C."/>
            <person name="Rohde M."/>
            <person name="Brambilla E."/>
            <person name="Goker M."/>
            <person name="Woyke T."/>
            <person name="Bristow J."/>
            <person name="Eisen J.A."/>
            <person name="Markowitz V."/>
            <person name="Hugenholtz P."/>
            <person name="Kyrpides N.C."/>
            <person name="Klenk H.P."/>
            <person name="Land M."/>
        </authorList>
    </citation>
    <scope>NUCLEOTIDE SEQUENCE [LARGE SCALE GENOMIC DNA]</scope>
    <source>
        <strain evidence="10">ATCC 33931 / DSM 2075 / LMG 7858 / VKM B-1802 / 2st14</strain>
    </source>
</reference>
<dbReference type="GO" id="GO:0003824">
    <property type="term" value="F:catalytic activity"/>
    <property type="evidence" value="ECO:0007669"/>
    <property type="project" value="InterPro"/>
</dbReference>
<dbReference type="Proteomes" id="UP000009047">
    <property type="component" value="Chromosome"/>
</dbReference>
<evidence type="ECO:0000313" key="10">
    <source>
        <dbReference type="Proteomes" id="UP000009047"/>
    </source>
</evidence>
<dbReference type="SUPFAM" id="SSF102114">
    <property type="entry name" value="Radical SAM enzymes"/>
    <property type="match status" value="1"/>
</dbReference>
<evidence type="ECO:0000256" key="2">
    <source>
        <dbReference type="ARBA" id="ARBA00022691"/>
    </source>
</evidence>
<dbReference type="InterPro" id="IPR007197">
    <property type="entry name" value="rSAM"/>
</dbReference>
<name>E1QEN6_DESB2</name>
<dbReference type="Pfam" id="PF08497">
    <property type="entry name" value="Radical_SAM_N"/>
    <property type="match status" value="1"/>
</dbReference>
<comment type="similarity">
    <text evidence="6">Belongs to the UPF0313 family.</text>
</comment>
<dbReference type="HAMAP" id="MF_01251">
    <property type="entry name" value="UPF0313"/>
    <property type="match status" value="1"/>
</dbReference>
<dbReference type="PANTHER" id="PTHR32331:SF0">
    <property type="entry name" value="UPF0313 PROTEIN YGIQ"/>
    <property type="match status" value="1"/>
</dbReference>
<protein>
    <submittedName>
        <fullName evidence="9">Radical SAM domain protein</fullName>
    </submittedName>
</protein>
<evidence type="ECO:0000256" key="5">
    <source>
        <dbReference type="ARBA" id="ARBA00023014"/>
    </source>
</evidence>
<dbReference type="eggNOG" id="COG1032">
    <property type="taxonomic scope" value="Bacteria"/>
</dbReference>
<dbReference type="InterPro" id="IPR058240">
    <property type="entry name" value="rSAM_sf"/>
</dbReference>
<sequence>MKSLHDQTLAQPPFLPASRAEMDDLGWAELDVLLVSGDAHVDHPAFAMALLGRWLVAHGFRVGVAAQPDWRRPDSVTAMGRPRLLAGVGAGAVDSMLAHRTAFNLPRSDDAYTPGGKAGARPDRATIVYVNLVKQAFPGLPVVIGGIEASLRRVTHYDFWTDKLRRSILLDAKADALVYGMGELPLLAIARRLAQGDADEPVARRLLGAPGVAVMGRIEDLPPQAEVVILPSHEEIVAQPARLMEATLALERQAHQGWRWAAQAVGGRALLVAPPARPLSTAELDMLHDLPFRRVAHPIHDQPVPGLATVATSIISHRGCGGGCSFCSLALHQGRAISSRSARSILAEAQELARLNNGRVAISDVGGPSANMWGGRCAGDRQSCARASCLTPKICPQFQVDQMAIIDLLTRLAATPGVGHVRVASGVRFDLALQQPAYARALVERFVGGQLKLAPEHVSPGVLALMRKPGLDVFERFLRVFEQISRQAGKEQYVVPYFMSAFPGCGDAQMRELTQWLGQRHWRPQQVQCFEPTPGTVATAMFATGQDPQGRPIFVARDGAQRRRQHGLLTPRPGRRRG</sequence>
<dbReference type="InterPro" id="IPR022946">
    <property type="entry name" value="UPF0313"/>
</dbReference>
<proteinExistence type="inferred from homology"/>